<protein>
    <submittedName>
        <fullName evidence="2">Uncharacterized protein</fullName>
    </submittedName>
</protein>
<accession>A0A6S6ZUA2</accession>
<proteinExistence type="predicted"/>
<feature type="coiled-coil region" evidence="1">
    <location>
        <begin position="65"/>
        <end position="92"/>
    </location>
</feature>
<organism evidence="2 3">
    <name type="scientific">Achromobacter deleyi</name>
    <dbReference type="NCBI Taxonomy" id="1353891"/>
    <lineage>
        <taxon>Bacteria</taxon>
        <taxon>Pseudomonadati</taxon>
        <taxon>Pseudomonadota</taxon>
        <taxon>Betaproteobacteria</taxon>
        <taxon>Burkholderiales</taxon>
        <taxon>Alcaligenaceae</taxon>
        <taxon>Achromobacter</taxon>
    </lineage>
</organism>
<reference evidence="2 3" key="1">
    <citation type="submission" date="2020-04" db="EMBL/GenBank/DDBJ databases">
        <authorList>
            <person name="De Canck E."/>
        </authorList>
    </citation>
    <scope>NUCLEOTIDE SEQUENCE [LARGE SCALE GENOMIC DNA]</scope>
    <source>
        <strain evidence="2 3">LMG 3458</strain>
    </source>
</reference>
<dbReference type="AlphaFoldDB" id="A0A6S6ZUA2"/>
<gene>
    <name evidence="2" type="ORF">LMG3458_02464</name>
</gene>
<evidence type="ECO:0000313" key="2">
    <source>
        <dbReference type="EMBL" id="CAB3697442.1"/>
    </source>
</evidence>
<sequence>MDKKRRKAIREMSGRVDWAARVAEEMAKDLKPLIAAEEKALEGYQNSRYPNGEKMEEAEFASTNLSGARKALRQAQKLLADAHAKMEEAARQGE</sequence>
<evidence type="ECO:0000313" key="3">
    <source>
        <dbReference type="Proteomes" id="UP000494111"/>
    </source>
</evidence>
<dbReference type="Proteomes" id="UP000494111">
    <property type="component" value="Unassembled WGS sequence"/>
</dbReference>
<keyword evidence="1" id="KW-0175">Coiled coil</keyword>
<dbReference type="EMBL" id="CADIJO010000007">
    <property type="protein sequence ID" value="CAB3697442.1"/>
    <property type="molecule type" value="Genomic_DNA"/>
</dbReference>
<name>A0A6S6ZUA2_9BURK</name>
<evidence type="ECO:0000256" key="1">
    <source>
        <dbReference type="SAM" id="Coils"/>
    </source>
</evidence>